<evidence type="ECO:0000256" key="2">
    <source>
        <dbReference type="ARBA" id="ARBA00022448"/>
    </source>
</evidence>
<dbReference type="Pfam" id="PF25539">
    <property type="entry name" value="Bestrophin_2"/>
    <property type="match status" value="1"/>
</dbReference>
<dbReference type="InterPro" id="IPR044669">
    <property type="entry name" value="YneE/VCCN1/2-like"/>
</dbReference>
<dbReference type="AlphaFoldDB" id="A0AA49JFN4"/>
<evidence type="ECO:0000256" key="9">
    <source>
        <dbReference type="SAM" id="Phobius"/>
    </source>
</evidence>
<evidence type="ECO:0000256" key="3">
    <source>
        <dbReference type="ARBA" id="ARBA00022475"/>
    </source>
</evidence>
<accession>A0AA49JFN4</accession>
<evidence type="ECO:0000256" key="5">
    <source>
        <dbReference type="ARBA" id="ARBA00022989"/>
    </source>
</evidence>
<dbReference type="GO" id="GO:0005886">
    <property type="term" value="C:plasma membrane"/>
    <property type="evidence" value="ECO:0007669"/>
    <property type="project" value="UniProtKB-SubCell"/>
</dbReference>
<evidence type="ECO:0000256" key="7">
    <source>
        <dbReference type="ARBA" id="ARBA00023136"/>
    </source>
</evidence>
<evidence type="ECO:0000313" key="10">
    <source>
        <dbReference type="EMBL" id="WKN35260.1"/>
    </source>
</evidence>
<name>A0AA49JFN4_9BACT</name>
<dbReference type="PANTHER" id="PTHR33281:SF19">
    <property type="entry name" value="VOLTAGE-DEPENDENT ANION CHANNEL-FORMING PROTEIN YNEE"/>
    <property type="match status" value="1"/>
</dbReference>
<reference evidence="10" key="1">
    <citation type="journal article" date="2023" name="Comput. Struct. Biotechnol. J.">
        <title>Discovery of a novel marine Bacteroidetes with a rich repertoire of carbohydrate-active enzymes.</title>
        <authorList>
            <person name="Chen B."/>
            <person name="Liu G."/>
            <person name="Chen Q."/>
            <person name="Wang H."/>
            <person name="Liu L."/>
            <person name="Tang K."/>
        </authorList>
    </citation>
    <scope>NUCLEOTIDE SEQUENCE</scope>
    <source>
        <strain evidence="10">TK19036</strain>
    </source>
</reference>
<evidence type="ECO:0000256" key="6">
    <source>
        <dbReference type="ARBA" id="ARBA00023065"/>
    </source>
</evidence>
<evidence type="ECO:0000256" key="4">
    <source>
        <dbReference type="ARBA" id="ARBA00022692"/>
    </source>
</evidence>
<feature type="transmembrane region" description="Helical" evidence="9">
    <location>
        <begin position="53"/>
        <end position="71"/>
    </location>
</feature>
<keyword evidence="7 9" id="KW-0472">Membrane</keyword>
<dbReference type="EMBL" id="CP120682">
    <property type="protein sequence ID" value="WKN35260.1"/>
    <property type="molecule type" value="Genomic_DNA"/>
</dbReference>
<dbReference type="GO" id="GO:0005254">
    <property type="term" value="F:chloride channel activity"/>
    <property type="evidence" value="ECO:0007669"/>
    <property type="project" value="InterPro"/>
</dbReference>
<reference evidence="10" key="2">
    <citation type="journal article" date="2024" name="Antonie Van Leeuwenhoek">
        <title>Roseihalotalea indica gen. nov., sp. nov., a halophilic Bacteroidetes from mesopelagic Southwest Indian Ocean with higher carbohydrate metabolic potential.</title>
        <authorList>
            <person name="Chen B."/>
            <person name="Zhang M."/>
            <person name="Lin D."/>
            <person name="Ye J."/>
            <person name="Tang K."/>
        </authorList>
    </citation>
    <scope>NUCLEOTIDE SEQUENCE</scope>
    <source>
        <strain evidence="10">TK19036</strain>
    </source>
</reference>
<keyword evidence="2" id="KW-0813">Transport</keyword>
<feature type="transmembrane region" description="Helical" evidence="9">
    <location>
        <begin position="212"/>
        <end position="232"/>
    </location>
</feature>
<dbReference type="PANTHER" id="PTHR33281">
    <property type="entry name" value="UPF0187 PROTEIN YNEE"/>
    <property type="match status" value="1"/>
</dbReference>
<gene>
    <name evidence="10" type="ORF">K4G66_23050</name>
</gene>
<sequence>MVRYNSKQWLRSLRNFYLSYTLQLLLRTVLWVGVFTTVVCVAMLEILHWEPRLTSGFFSLLGIVLSILLVFRTNTAYDRWWEGRKQWGALVNNCRNLAVMFQAILPVEDTSNRKYFAKHISNFCLSLVEHLRNGTKVEQLIHLTGEEQIIYGSKDHLPSFIVLQIFQRTQNLYTQGIFSDSDMINLKPQIQSLLDILGACERIKKTPIPFSYSVYIKTFIIAYCAFLPFGLIDEFQYYTIPLVMFVFFAMAGVEFIGEEIEDPFGLDCNDLPTGTIAQTIKNNVHEILCLFSEVEQRQEEKLYEKVF</sequence>
<organism evidence="10">
    <name type="scientific">Roseihalotalea indica</name>
    <dbReference type="NCBI Taxonomy" id="2867963"/>
    <lineage>
        <taxon>Bacteria</taxon>
        <taxon>Pseudomonadati</taxon>
        <taxon>Bacteroidota</taxon>
        <taxon>Cytophagia</taxon>
        <taxon>Cytophagales</taxon>
        <taxon>Catalimonadaceae</taxon>
        <taxon>Roseihalotalea</taxon>
    </lineage>
</organism>
<keyword evidence="3" id="KW-1003">Cell membrane</keyword>
<feature type="transmembrane region" description="Helical" evidence="9">
    <location>
        <begin position="21"/>
        <end position="47"/>
    </location>
</feature>
<comment type="similarity">
    <text evidence="8">Belongs to the anion channel-forming bestrophin (TC 1.A.46) family.</text>
</comment>
<feature type="transmembrane region" description="Helical" evidence="9">
    <location>
        <begin position="238"/>
        <end position="256"/>
    </location>
</feature>
<evidence type="ECO:0000256" key="1">
    <source>
        <dbReference type="ARBA" id="ARBA00004651"/>
    </source>
</evidence>
<keyword evidence="6" id="KW-0406">Ion transport</keyword>
<keyword evidence="5 9" id="KW-1133">Transmembrane helix</keyword>
<proteinExistence type="inferred from homology"/>
<comment type="subcellular location">
    <subcellularLocation>
        <location evidence="1">Cell membrane</location>
        <topology evidence="1">Multi-pass membrane protein</topology>
    </subcellularLocation>
</comment>
<keyword evidence="4 9" id="KW-0812">Transmembrane</keyword>
<evidence type="ECO:0000256" key="8">
    <source>
        <dbReference type="ARBA" id="ARBA00034708"/>
    </source>
</evidence>
<protein>
    <submittedName>
        <fullName evidence="10">Bestrophin family protein</fullName>
    </submittedName>
</protein>